<organism evidence="2 3">
    <name type="scientific">Aegilops tauschii subsp. strangulata</name>
    <name type="common">Goatgrass</name>
    <dbReference type="NCBI Taxonomy" id="200361"/>
    <lineage>
        <taxon>Eukaryota</taxon>
        <taxon>Viridiplantae</taxon>
        <taxon>Streptophyta</taxon>
        <taxon>Embryophyta</taxon>
        <taxon>Tracheophyta</taxon>
        <taxon>Spermatophyta</taxon>
        <taxon>Magnoliopsida</taxon>
        <taxon>Liliopsida</taxon>
        <taxon>Poales</taxon>
        <taxon>Poaceae</taxon>
        <taxon>BOP clade</taxon>
        <taxon>Pooideae</taxon>
        <taxon>Triticodae</taxon>
        <taxon>Triticeae</taxon>
        <taxon>Triticinae</taxon>
        <taxon>Aegilops</taxon>
    </lineage>
</organism>
<dbReference type="Gramene" id="AET3Gv20585600.1">
    <property type="protein sequence ID" value="AET3Gv20585600.1"/>
    <property type="gene ID" value="AET3Gv20585600"/>
</dbReference>
<reference evidence="3" key="2">
    <citation type="journal article" date="2017" name="Nat. Plants">
        <title>The Aegilops tauschii genome reveals multiple impacts of transposons.</title>
        <authorList>
            <person name="Zhao G."/>
            <person name="Zou C."/>
            <person name="Li K."/>
            <person name="Wang K."/>
            <person name="Li T."/>
            <person name="Gao L."/>
            <person name="Zhang X."/>
            <person name="Wang H."/>
            <person name="Yang Z."/>
            <person name="Liu X."/>
            <person name="Jiang W."/>
            <person name="Mao L."/>
            <person name="Kong X."/>
            <person name="Jiao Y."/>
            <person name="Jia J."/>
        </authorList>
    </citation>
    <scope>NUCLEOTIDE SEQUENCE [LARGE SCALE GENOMIC DNA]</scope>
    <source>
        <strain evidence="3">cv. AL8/78</strain>
    </source>
</reference>
<name>A0A453F648_AEGTS</name>
<evidence type="ECO:0000313" key="3">
    <source>
        <dbReference type="Proteomes" id="UP000015105"/>
    </source>
</evidence>
<evidence type="ECO:0000256" key="1">
    <source>
        <dbReference type="SAM" id="MobiDB-lite"/>
    </source>
</evidence>
<reference evidence="3" key="1">
    <citation type="journal article" date="2014" name="Science">
        <title>Ancient hybridizations among the ancestral genomes of bread wheat.</title>
        <authorList>
            <consortium name="International Wheat Genome Sequencing Consortium,"/>
            <person name="Marcussen T."/>
            <person name="Sandve S.R."/>
            <person name="Heier L."/>
            <person name="Spannagl M."/>
            <person name="Pfeifer M."/>
            <person name="Jakobsen K.S."/>
            <person name="Wulff B.B."/>
            <person name="Steuernagel B."/>
            <person name="Mayer K.F."/>
            <person name="Olsen O.A."/>
        </authorList>
    </citation>
    <scope>NUCLEOTIDE SEQUENCE [LARGE SCALE GENOMIC DNA]</scope>
    <source>
        <strain evidence="3">cv. AL8/78</strain>
    </source>
</reference>
<accession>A0A453F648</accession>
<proteinExistence type="predicted"/>
<reference evidence="2" key="3">
    <citation type="journal article" date="2017" name="Nature">
        <title>Genome sequence of the progenitor of the wheat D genome Aegilops tauschii.</title>
        <authorList>
            <person name="Luo M.C."/>
            <person name="Gu Y.Q."/>
            <person name="Puiu D."/>
            <person name="Wang H."/>
            <person name="Twardziok S.O."/>
            <person name="Deal K.R."/>
            <person name="Huo N."/>
            <person name="Zhu T."/>
            <person name="Wang L."/>
            <person name="Wang Y."/>
            <person name="McGuire P.E."/>
            <person name="Liu S."/>
            <person name="Long H."/>
            <person name="Ramasamy R.K."/>
            <person name="Rodriguez J.C."/>
            <person name="Van S.L."/>
            <person name="Yuan L."/>
            <person name="Wang Z."/>
            <person name="Xia Z."/>
            <person name="Xiao L."/>
            <person name="Anderson O.D."/>
            <person name="Ouyang S."/>
            <person name="Liang Y."/>
            <person name="Zimin A.V."/>
            <person name="Pertea G."/>
            <person name="Qi P."/>
            <person name="Bennetzen J.L."/>
            <person name="Dai X."/>
            <person name="Dawson M.W."/>
            <person name="Muller H.G."/>
            <person name="Kugler K."/>
            <person name="Rivarola-Duarte L."/>
            <person name="Spannagl M."/>
            <person name="Mayer K.F.X."/>
            <person name="Lu F.H."/>
            <person name="Bevan M.W."/>
            <person name="Leroy P."/>
            <person name="Li P."/>
            <person name="You F.M."/>
            <person name="Sun Q."/>
            <person name="Liu Z."/>
            <person name="Lyons E."/>
            <person name="Wicker T."/>
            <person name="Salzberg S.L."/>
            <person name="Devos K.M."/>
            <person name="Dvorak J."/>
        </authorList>
    </citation>
    <scope>NUCLEOTIDE SEQUENCE [LARGE SCALE GENOMIC DNA]</scope>
    <source>
        <strain evidence="2">cv. AL8/78</strain>
    </source>
</reference>
<reference evidence="2" key="5">
    <citation type="journal article" date="2021" name="G3 (Bethesda)">
        <title>Aegilops tauschii genome assembly Aet v5.0 features greater sequence contiguity and improved annotation.</title>
        <authorList>
            <person name="Wang L."/>
            <person name="Zhu T."/>
            <person name="Rodriguez J.C."/>
            <person name="Deal K.R."/>
            <person name="Dubcovsky J."/>
            <person name="McGuire P.E."/>
            <person name="Lux T."/>
            <person name="Spannagl M."/>
            <person name="Mayer K.F.X."/>
            <person name="Baldrich P."/>
            <person name="Meyers B.C."/>
            <person name="Huo N."/>
            <person name="Gu Y.Q."/>
            <person name="Zhou H."/>
            <person name="Devos K.M."/>
            <person name="Bennetzen J.L."/>
            <person name="Unver T."/>
            <person name="Budak H."/>
            <person name="Gulick P.J."/>
            <person name="Galiba G."/>
            <person name="Kalapos B."/>
            <person name="Nelson D.R."/>
            <person name="Li P."/>
            <person name="You F.M."/>
            <person name="Luo M.C."/>
            <person name="Dvorak J."/>
        </authorList>
    </citation>
    <scope>NUCLEOTIDE SEQUENCE [LARGE SCALE GENOMIC DNA]</scope>
    <source>
        <strain evidence="2">cv. AL8/78</strain>
    </source>
</reference>
<keyword evidence="3" id="KW-1185">Reference proteome</keyword>
<dbReference type="AlphaFoldDB" id="A0A453F648"/>
<dbReference type="Proteomes" id="UP000015105">
    <property type="component" value="Chromosome 3D"/>
</dbReference>
<sequence length="129" mass="14357">PLNYLAPAKGTGSLALNRNEGRGSTEESGDLPPHNPQPSPTAHPNAFVNLVFHPNALVNLVLHPNSIQWAQYRDIQTKRACFYQCWLASANQGEHNNHTNSVRSCFCKFALTWLVYPAIKLGDNVQLKH</sequence>
<dbReference type="EnsemblPlants" id="AET3Gv20585600.1">
    <property type="protein sequence ID" value="AET3Gv20585600.1"/>
    <property type="gene ID" value="AET3Gv20585600"/>
</dbReference>
<reference evidence="2" key="4">
    <citation type="submission" date="2019-03" db="UniProtKB">
        <authorList>
            <consortium name="EnsemblPlants"/>
        </authorList>
    </citation>
    <scope>IDENTIFICATION</scope>
</reference>
<feature type="region of interest" description="Disordered" evidence="1">
    <location>
        <begin position="1"/>
        <end position="45"/>
    </location>
</feature>
<protein>
    <submittedName>
        <fullName evidence="2">Uncharacterized protein</fullName>
    </submittedName>
</protein>
<evidence type="ECO:0000313" key="2">
    <source>
        <dbReference type="EnsemblPlants" id="AET3Gv20585600.1"/>
    </source>
</evidence>